<evidence type="ECO:0000313" key="1">
    <source>
        <dbReference type="EMBL" id="RHD53964.1"/>
    </source>
</evidence>
<accession>A0A414FT85</accession>
<dbReference type="EMBL" id="QSJI01000015">
    <property type="protein sequence ID" value="RHD53964.1"/>
    <property type="molecule type" value="Genomic_DNA"/>
</dbReference>
<dbReference type="RefSeq" id="WP_118272412.1">
    <property type="nucleotide sequence ID" value="NZ_QSJI01000015.1"/>
</dbReference>
<sequence>MNVKLIYPNRIESWDTRADGSATTSHAQLVIANGTSLQLWSCLWRDEFDSDGNPVEGAQDIEESGYPREIAHLGNHCARDLFEFCGALHFESGLLRLDVDGEALYEYVPDEGFEG</sequence>
<proteinExistence type="predicted"/>
<dbReference type="AlphaFoldDB" id="A0A414FT85"/>
<dbReference type="Proteomes" id="UP000286050">
    <property type="component" value="Unassembled WGS sequence"/>
</dbReference>
<name>A0A414FT85_9ACTN</name>
<organism evidence="1 2">
    <name type="scientific">Collinsella intestinalis</name>
    <dbReference type="NCBI Taxonomy" id="147207"/>
    <lineage>
        <taxon>Bacteria</taxon>
        <taxon>Bacillati</taxon>
        <taxon>Actinomycetota</taxon>
        <taxon>Coriobacteriia</taxon>
        <taxon>Coriobacteriales</taxon>
        <taxon>Coriobacteriaceae</taxon>
        <taxon>Collinsella</taxon>
    </lineage>
</organism>
<comment type="caution">
    <text evidence="1">The sequence shown here is derived from an EMBL/GenBank/DDBJ whole genome shotgun (WGS) entry which is preliminary data.</text>
</comment>
<evidence type="ECO:0000313" key="2">
    <source>
        <dbReference type="Proteomes" id="UP000286050"/>
    </source>
</evidence>
<protein>
    <submittedName>
        <fullName evidence="1">Uncharacterized protein</fullName>
    </submittedName>
</protein>
<reference evidence="1 2" key="1">
    <citation type="submission" date="2018-08" db="EMBL/GenBank/DDBJ databases">
        <title>A genome reference for cultivated species of the human gut microbiota.</title>
        <authorList>
            <person name="Zou Y."/>
            <person name="Xue W."/>
            <person name="Luo G."/>
        </authorList>
    </citation>
    <scope>NUCLEOTIDE SEQUENCE [LARGE SCALE GENOMIC DNA]</scope>
    <source>
        <strain evidence="1 2">AM30-5LB</strain>
    </source>
</reference>
<gene>
    <name evidence="1" type="ORF">DW787_08140</name>
</gene>